<evidence type="ECO:0000313" key="2">
    <source>
        <dbReference type="Proteomes" id="UP000587462"/>
    </source>
</evidence>
<keyword evidence="2" id="KW-1185">Reference proteome</keyword>
<comment type="caution">
    <text evidence="1">The sequence shown here is derived from an EMBL/GenBank/DDBJ whole genome shotgun (WGS) entry which is preliminary data.</text>
</comment>
<evidence type="ECO:0000313" key="1">
    <source>
        <dbReference type="EMBL" id="NVK77859.1"/>
    </source>
</evidence>
<sequence>MTTHAVEAAAVALHRGMWTPIPEELTLASEFFARREQLEQRLLPGMPPCRTPQGWVTQHVLWLEDAARVADELLALWRDYLPGSHMVVLLQAYADHARRVGPLAQQLTRAWATERPGSCSHQETVWWEDWHLPAEQRRQLDELTHSTIVIGSVMVSALSQAGY</sequence>
<name>A0A7Y7B2V4_STRMO</name>
<proteinExistence type="predicted"/>
<accession>A0A7Y7B2V4</accession>
<dbReference type="EMBL" id="JABBXF010000016">
    <property type="protein sequence ID" value="NVK77859.1"/>
    <property type="molecule type" value="Genomic_DNA"/>
</dbReference>
<dbReference type="RefSeq" id="WP_171079639.1">
    <property type="nucleotide sequence ID" value="NZ_BNBU01000003.1"/>
</dbReference>
<reference evidence="1 2" key="1">
    <citation type="submission" date="2020-04" db="EMBL/GenBank/DDBJ databases">
        <title>Draft Genome Sequence of Streptomyces morookaense DSM 40503, an 8-azaguanine-producing strain.</title>
        <authorList>
            <person name="Qi J."/>
            <person name="Gao J.-M."/>
        </authorList>
    </citation>
    <scope>NUCLEOTIDE SEQUENCE [LARGE SCALE GENOMIC DNA]</scope>
    <source>
        <strain evidence="1 2">DSM 40503</strain>
    </source>
</reference>
<gene>
    <name evidence="1" type="ORF">HG542_09295</name>
</gene>
<dbReference type="AlphaFoldDB" id="A0A7Y7B2V4"/>
<dbReference type="Proteomes" id="UP000587462">
    <property type="component" value="Unassembled WGS sequence"/>
</dbReference>
<organism evidence="1 2">
    <name type="scientific">Streptomyces morookaense</name>
    <name type="common">Streptoverticillium morookaense</name>
    <dbReference type="NCBI Taxonomy" id="1970"/>
    <lineage>
        <taxon>Bacteria</taxon>
        <taxon>Bacillati</taxon>
        <taxon>Actinomycetota</taxon>
        <taxon>Actinomycetes</taxon>
        <taxon>Kitasatosporales</taxon>
        <taxon>Streptomycetaceae</taxon>
        <taxon>Streptomyces</taxon>
    </lineage>
</organism>
<protein>
    <submittedName>
        <fullName evidence="1">Uncharacterized protein</fullName>
    </submittedName>
</protein>